<dbReference type="Proteomes" id="UP000186817">
    <property type="component" value="Unassembled WGS sequence"/>
</dbReference>
<dbReference type="EMBL" id="LSRX01000234">
    <property type="protein sequence ID" value="OLQ03521.1"/>
    <property type="molecule type" value="Genomic_DNA"/>
</dbReference>
<feature type="region of interest" description="Disordered" evidence="1">
    <location>
        <begin position="1"/>
        <end position="47"/>
    </location>
</feature>
<dbReference type="AlphaFoldDB" id="A0A1Q9E7Y8"/>
<keyword evidence="3" id="KW-1185">Reference proteome</keyword>
<organism evidence="2 3">
    <name type="scientific">Symbiodinium microadriaticum</name>
    <name type="common">Dinoflagellate</name>
    <name type="synonym">Zooxanthella microadriatica</name>
    <dbReference type="NCBI Taxonomy" id="2951"/>
    <lineage>
        <taxon>Eukaryota</taxon>
        <taxon>Sar</taxon>
        <taxon>Alveolata</taxon>
        <taxon>Dinophyceae</taxon>
        <taxon>Suessiales</taxon>
        <taxon>Symbiodiniaceae</taxon>
        <taxon>Symbiodinium</taxon>
    </lineage>
</organism>
<proteinExistence type="predicted"/>
<evidence type="ECO:0000256" key="1">
    <source>
        <dbReference type="SAM" id="MobiDB-lite"/>
    </source>
</evidence>
<comment type="caution">
    <text evidence="2">The sequence shown here is derived from an EMBL/GenBank/DDBJ whole genome shotgun (WGS) entry which is preliminary data.</text>
</comment>
<protein>
    <submittedName>
        <fullName evidence="2">Uncharacterized protein</fullName>
    </submittedName>
</protein>
<gene>
    <name evidence="2" type="ORF">AK812_SmicGene13508</name>
</gene>
<reference evidence="2 3" key="1">
    <citation type="submission" date="2016-02" db="EMBL/GenBank/DDBJ databases">
        <title>Genome analysis of coral dinoflagellate symbionts highlights evolutionary adaptations to a symbiotic lifestyle.</title>
        <authorList>
            <person name="Aranda M."/>
            <person name="Li Y."/>
            <person name="Liew Y.J."/>
            <person name="Baumgarten S."/>
            <person name="Simakov O."/>
            <person name="Wilson M."/>
            <person name="Piel J."/>
            <person name="Ashoor H."/>
            <person name="Bougouffa S."/>
            <person name="Bajic V.B."/>
            <person name="Ryu T."/>
            <person name="Ravasi T."/>
            <person name="Bayer T."/>
            <person name="Micklem G."/>
            <person name="Kim H."/>
            <person name="Bhak J."/>
            <person name="Lajeunesse T.C."/>
            <person name="Voolstra C.R."/>
        </authorList>
    </citation>
    <scope>NUCLEOTIDE SEQUENCE [LARGE SCALE GENOMIC DNA]</scope>
    <source>
        <strain evidence="2 3">CCMP2467</strain>
    </source>
</reference>
<feature type="compositionally biased region" description="Basic residues" evidence="1">
    <location>
        <begin position="1"/>
        <end position="13"/>
    </location>
</feature>
<sequence>MCRKGRTAGKRQVSKTAQDKVSCEEEQDGSASSGKLRTAAKNRPGPVAAHNNAQLLQEPSLHEGGWLTFAGGNSPGNEREDGRSLARPRTCGLNNEGVEADALGGTRCGSTKVLFLGSRIRSGCSKCTLPGLGKTFLPLRCHDGQIKCSRKAFEAWQVNICRAALGKTGVFRSLGEQKPRPLLFRLHARPLRPRTNEIAERIVSLIALPAGYTGRRVQGEPVQHTLALRAPQVRSGIGHAESLPQFRVEHGTPDNRGSRELFAPAGRIGKGGEGLLLCGKGSLRRKSPFRKEGIVAGQGLQVGGEGITRRRPKSKACMSESARRLPKLRSVKVEPSDPCKTAPHKRVKALQGIMLAGGGGAPHAVDKASVTGTGTQQAKSNLGVLKLR</sequence>
<feature type="region of interest" description="Disordered" evidence="1">
    <location>
        <begin position="64"/>
        <end position="88"/>
    </location>
</feature>
<name>A0A1Q9E7Y8_SYMMI</name>
<evidence type="ECO:0000313" key="2">
    <source>
        <dbReference type="EMBL" id="OLQ03521.1"/>
    </source>
</evidence>
<accession>A0A1Q9E7Y8</accession>
<evidence type="ECO:0000313" key="3">
    <source>
        <dbReference type="Proteomes" id="UP000186817"/>
    </source>
</evidence>